<comment type="subunit">
    <text evidence="2 5">Homopentamer.</text>
</comment>
<reference evidence="8 9" key="1">
    <citation type="submission" date="2021-10" db="EMBL/GenBank/DDBJ databases">
        <title>Anaerobic single-cell dispensing facilitates the cultivation of human gut bacteria.</title>
        <authorList>
            <person name="Afrizal A."/>
        </authorList>
    </citation>
    <scope>NUCLEOTIDE SEQUENCE [LARGE SCALE GENOMIC DNA]</scope>
    <source>
        <strain evidence="8 9">CLA-AA-H273</strain>
    </source>
</reference>
<evidence type="ECO:0000256" key="3">
    <source>
        <dbReference type="ARBA" id="ARBA00023054"/>
    </source>
</evidence>
<dbReference type="PANTHER" id="PTHR30288:SF0">
    <property type="entry name" value="FLAGELLAR HOOK-ASSOCIATED PROTEIN 2"/>
    <property type="match status" value="1"/>
</dbReference>
<dbReference type="GO" id="GO:0009421">
    <property type="term" value="C:bacterial-type flagellum filament cap"/>
    <property type="evidence" value="ECO:0007669"/>
    <property type="project" value="InterPro"/>
</dbReference>
<dbReference type="Pfam" id="PF07195">
    <property type="entry name" value="FliD_C"/>
    <property type="match status" value="1"/>
</dbReference>
<dbReference type="PANTHER" id="PTHR30288">
    <property type="entry name" value="FLAGELLAR CAP/ASSEMBLY PROTEIN FLID"/>
    <property type="match status" value="1"/>
</dbReference>
<dbReference type="GO" id="GO:0005576">
    <property type="term" value="C:extracellular region"/>
    <property type="evidence" value="ECO:0007669"/>
    <property type="project" value="UniProtKB-SubCell"/>
</dbReference>
<feature type="domain" description="Flagellar hook-associated protein 2 N-terminal" evidence="6">
    <location>
        <begin position="10"/>
        <end position="106"/>
    </location>
</feature>
<feature type="coiled-coil region" evidence="5">
    <location>
        <begin position="656"/>
        <end position="683"/>
    </location>
</feature>
<dbReference type="Pfam" id="PF02465">
    <property type="entry name" value="FliD_N"/>
    <property type="match status" value="1"/>
</dbReference>
<evidence type="ECO:0000256" key="1">
    <source>
        <dbReference type="ARBA" id="ARBA00009764"/>
    </source>
</evidence>
<keyword evidence="3 5" id="KW-0175">Coiled coil</keyword>
<sequence length="712" mass="77340">MAMRMSGLMSGMDTETIIKELVSAKQTKVDDAKKAQTKLQWKQDAWKELNTKLKNLQAKYIANMRFTSSYSKRTTKVSNSNAVSVITGENAVKGVQSLQINKLAKTGYLTGAQIKAADGGSLTAASKLSELGVTGEGTFNITAGGKSVDITVNGDSTISDVLNKIKEAGVNASFDAKNQRFFVSASASGADNDFSITASDSTGDAALAALGLKVGLTGDKGDKATLAKYQEYAAFYVSGDDAATLANINKDGRITKDIESKVSSYLEQYKSLLSTKSDAQKKIDEINEKYKDSSLDTVENYTKQLEAKQKEKTELEEKIKNLTDGDEKDTAQKELDTLNEKIKTLSEKKADAQSLKSAQKSITDADTKIADIQKHITVTEGTDADGNATYTAEATQTLKDQVNNSYLSQAKYASDVVTSINNGTYTATGATKISGQNAKITLNGAEFTGTSNVFEINGLTFTALSETKAGEDITVTTEDDVDGIYDMVKNFLKEYNSIINEMDKLYNADSAKGYEPLTDDEKDSMSDSEVEKYETKIKDALLRRDSNLSTISSALKSIMSGGVDVNGKTMYLSDFGVETLGYFEAPDNEKNAYHIAGDPDDANTSGKSDVLKSMISNDPDTVIAFFSSLSKNLYTKMSDLSKSVDGYRSYGNFYDDKKMTSDYNDYKTKISELEEKLNDYEDKWYSKFSKMETALAKLQSNSSAVTSLLGGS</sequence>
<evidence type="ECO:0000256" key="2">
    <source>
        <dbReference type="ARBA" id="ARBA00011255"/>
    </source>
</evidence>
<dbReference type="GO" id="GO:0007155">
    <property type="term" value="P:cell adhesion"/>
    <property type="evidence" value="ECO:0007669"/>
    <property type="project" value="InterPro"/>
</dbReference>
<dbReference type="RefSeq" id="WP_227732967.1">
    <property type="nucleotide sequence ID" value="NZ_JAJEPV010000010.1"/>
</dbReference>
<comment type="caution">
    <text evidence="8">The sequence shown here is derived from an EMBL/GenBank/DDBJ whole genome shotgun (WGS) entry which is preliminary data.</text>
</comment>
<dbReference type="InterPro" id="IPR003481">
    <property type="entry name" value="FliD_N"/>
</dbReference>
<evidence type="ECO:0000313" key="8">
    <source>
        <dbReference type="EMBL" id="MCC2119081.1"/>
    </source>
</evidence>
<feature type="domain" description="Flagellar hook-associated protein 2 C-terminal" evidence="7">
    <location>
        <begin position="435"/>
        <end position="700"/>
    </location>
</feature>
<protein>
    <recommendedName>
        <fullName evidence="5">Flagellar hook-associated protein 2</fullName>
        <shortName evidence="5">HAP2</shortName>
    </recommendedName>
    <alternativeName>
        <fullName evidence="5">Flagellar cap protein</fullName>
    </alternativeName>
</protein>
<comment type="subcellular location">
    <subcellularLocation>
        <location evidence="5">Secreted</location>
    </subcellularLocation>
    <subcellularLocation>
        <location evidence="5">Bacterial flagellum</location>
    </subcellularLocation>
</comment>
<keyword evidence="8" id="KW-0969">Cilium</keyword>
<dbReference type="GO" id="GO:0071973">
    <property type="term" value="P:bacterial-type flagellum-dependent cell motility"/>
    <property type="evidence" value="ECO:0007669"/>
    <property type="project" value="TreeGrafter"/>
</dbReference>
<comment type="function">
    <text evidence="5">Required for morphogenesis and for the elongation of the flagellar filament by facilitating polymerization of the flagellin monomers at the tip of growing filament. Forms a capping structure, which prevents flagellin subunits (transported through the central channel of the flagellum) from leaking out without polymerization at the distal end.</text>
</comment>
<evidence type="ECO:0000256" key="4">
    <source>
        <dbReference type="ARBA" id="ARBA00023143"/>
    </source>
</evidence>
<keyword evidence="9" id="KW-1185">Reference proteome</keyword>
<feature type="coiled-coil region" evidence="5">
    <location>
        <begin position="269"/>
        <end position="355"/>
    </location>
</feature>
<evidence type="ECO:0000313" key="9">
    <source>
        <dbReference type="Proteomes" id="UP001197795"/>
    </source>
</evidence>
<dbReference type="AlphaFoldDB" id="A0AAE2ZX50"/>
<dbReference type="GO" id="GO:0009424">
    <property type="term" value="C:bacterial-type flagellum hook"/>
    <property type="evidence" value="ECO:0007669"/>
    <property type="project" value="UniProtKB-UniRule"/>
</dbReference>
<evidence type="ECO:0000259" key="7">
    <source>
        <dbReference type="Pfam" id="PF07195"/>
    </source>
</evidence>
<keyword evidence="8" id="KW-0282">Flagellum</keyword>
<accession>A0AAE2ZX50</accession>
<keyword evidence="5" id="KW-0964">Secreted</keyword>
<name>A0AAE2ZX50_9FIRM</name>
<keyword evidence="8" id="KW-0966">Cell projection</keyword>
<dbReference type="Proteomes" id="UP001197795">
    <property type="component" value="Unassembled WGS sequence"/>
</dbReference>
<dbReference type="InterPro" id="IPR010809">
    <property type="entry name" value="FliD_C"/>
</dbReference>
<keyword evidence="4 5" id="KW-0975">Bacterial flagellum</keyword>
<gene>
    <name evidence="8" type="primary">fliD</name>
    <name evidence="8" type="ORF">LKD75_05645</name>
</gene>
<organism evidence="8 9">
    <name type="scientific">Waltera acetigignens</name>
    <dbReference type="NCBI Taxonomy" id="2981769"/>
    <lineage>
        <taxon>Bacteria</taxon>
        <taxon>Bacillati</taxon>
        <taxon>Bacillota</taxon>
        <taxon>Clostridia</taxon>
        <taxon>Lachnospirales</taxon>
        <taxon>Lachnospiraceae</taxon>
        <taxon>Waltera</taxon>
    </lineage>
</organism>
<evidence type="ECO:0000259" key="6">
    <source>
        <dbReference type="Pfam" id="PF02465"/>
    </source>
</evidence>
<comment type="similarity">
    <text evidence="1 5">Belongs to the FliD family.</text>
</comment>
<proteinExistence type="inferred from homology"/>
<dbReference type="EMBL" id="JAJEPV010000010">
    <property type="protein sequence ID" value="MCC2119081.1"/>
    <property type="molecule type" value="Genomic_DNA"/>
</dbReference>
<dbReference type="InterPro" id="IPR040026">
    <property type="entry name" value="FliD"/>
</dbReference>
<evidence type="ECO:0000256" key="5">
    <source>
        <dbReference type="RuleBase" id="RU362066"/>
    </source>
</evidence>